<name>A0A0C6P796_BORBO</name>
<evidence type="ECO:0000313" key="1">
    <source>
        <dbReference type="EMBL" id="CCJ54146.1"/>
    </source>
</evidence>
<dbReference type="EMBL" id="HE965806">
    <property type="protein sequence ID" value="CCJ54146.1"/>
    <property type="molecule type" value="Genomic_DNA"/>
</dbReference>
<dbReference type="Pfam" id="PF07366">
    <property type="entry name" value="SnoaL"/>
    <property type="match status" value="1"/>
</dbReference>
<dbReference type="AlphaFoldDB" id="A0A0C6P796"/>
<sequence>MTWRVDLIAQHIEVENRHLMDEMLATLADENPVRDEVAGRVYRGKDQVAARYAELWQAFPDFNVRPVRYTEQEGIVVMEAIYTGTHRGAYLGLPGSGKSFNVRLVNVFGFDDERIESETIYIDLAGQLRQLGITAIPRN</sequence>
<accession>A0A0C6P796</accession>
<dbReference type="HOGENOM" id="CLU_153046_0_0_4"/>
<dbReference type="NCBIfam" id="TIGR02096">
    <property type="entry name" value="ketosteroid isomerase-related protein"/>
    <property type="match status" value="1"/>
</dbReference>
<dbReference type="GO" id="GO:0030638">
    <property type="term" value="P:polyketide metabolic process"/>
    <property type="evidence" value="ECO:0007669"/>
    <property type="project" value="InterPro"/>
</dbReference>
<dbReference type="InterPro" id="IPR032710">
    <property type="entry name" value="NTF2-like_dom_sf"/>
</dbReference>
<dbReference type="OrthoDB" id="9182871at2"/>
<proteinExistence type="predicted"/>
<gene>
    <name evidence="1" type="ORF">BN112_2229</name>
</gene>
<dbReference type="PANTHER" id="PTHR38436">
    <property type="entry name" value="POLYKETIDE CYCLASE SNOAL-LIKE DOMAIN"/>
    <property type="match status" value="1"/>
</dbReference>
<dbReference type="Proteomes" id="UP000007564">
    <property type="component" value="Chromosome"/>
</dbReference>
<evidence type="ECO:0000313" key="2">
    <source>
        <dbReference type="Proteomes" id="UP000007564"/>
    </source>
</evidence>
<dbReference type="GeneID" id="56480096"/>
<dbReference type="RefSeq" id="WP_003809124.1">
    <property type="nucleotide sequence ID" value="NC_019382.1"/>
</dbReference>
<dbReference type="PANTHER" id="PTHR38436:SF1">
    <property type="entry name" value="ESTER CYCLASE"/>
    <property type="match status" value="1"/>
</dbReference>
<organism evidence="1 2">
    <name type="scientific">Bordetella bronchiseptica 253</name>
    <dbReference type="NCBI Taxonomy" id="568707"/>
    <lineage>
        <taxon>Bacteria</taxon>
        <taxon>Pseudomonadati</taxon>
        <taxon>Pseudomonadota</taxon>
        <taxon>Betaproteobacteria</taxon>
        <taxon>Burkholderiales</taxon>
        <taxon>Alcaligenaceae</taxon>
        <taxon>Bordetella</taxon>
    </lineage>
</organism>
<dbReference type="KEGG" id="bbh:BN112_2229"/>
<reference evidence="1 2" key="1">
    <citation type="journal article" date="2012" name="BMC Genomics">
        <title>Comparative genomics of the classical Bordetella subspecies: the evolution and exchange of virulence-associated diversity amongst closely related pathogens.</title>
        <authorList>
            <person name="Park J."/>
            <person name="Zhang Y."/>
            <person name="Buboltz A.M."/>
            <person name="Zhang X."/>
            <person name="Schuster S.C."/>
            <person name="Ahuja U."/>
            <person name="Liu M."/>
            <person name="Miller J.F."/>
            <person name="Sebaihia M."/>
            <person name="Bentley S.D."/>
            <person name="Parkhill J."/>
            <person name="Harvill E.T."/>
        </authorList>
    </citation>
    <scope>NUCLEOTIDE SEQUENCE [LARGE SCALE GENOMIC DNA]</scope>
    <source>
        <strain evidence="1 2">253</strain>
    </source>
</reference>
<protein>
    <submittedName>
        <fullName evidence="1">Putative cyclase</fullName>
    </submittedName>
</protein>
<dbReference type="InterPro" id="IPR009959">
    <property type="entry name" value="Cyclase_SnoaL-like"/>
</dbReference>
<dbReference type="SUPFAM" id="SSF54427">
    <property type="entry name" value="NTF2-like"/>
    <property type="match status" value="1"/>
</dbReference>
<dbReference type="Gene3D" id="3.10.450.50">
    <property type="match status" value="1"/>
</dbReference>
<dbReference type="InterPro" id="IPR011721">
    <property type="entry name" value="CHP02096"/>
</dbReference>